<protein>
    <submittedName>
        <fullName evidence="1">Uncharacterized protein</fullName>
    </submittedName>
</protein>
<name>A0A2P1JTX7_9CAUD</name>
<proteinExistence type="predicted"/>
<sequence length="45" mass="5213">MKIRVIDDHCKGCFWLLTGNVCPFKRCVRGFGWVADKKSERGARK</sequence>
<reference evidence="1 2" key="1">
    <citation type="submission" date="2018-02" db="EMBL/GenBank/DDBJ databases">
        <title>Identification and Molecular Characterization of a Novel Bacteriophage isolated from Anoxybacillus caldiproteolyticus.</title>
        <authorList>
            <person name="Sahin E."/>
            <person name="Karaca B."/>
            <person name="Gursoy G.E."/>
            <person name="Coleri Cihan A."/>
        </authorList>
    </citation>
    <scope>NUCLEOTIDE SEQUENCE [LARGE SCALE GENOMIC DNA]</scope>
</reference>
<dbReference type="Proteomes" id="UP000240948">
    <property type="component" value="Segment"/>
</dbReference>
<keyword evidence="2" id="KW-1185">Reference proteome</keyword>
<dbReference type="EMBL" id="MG969427">
    <property type="protein sequence ID" value="AVO22591.1"/>
    <property type="molecule type" value="Genomic_DNA"/>
</dbReference>
<evidence type="ECO:0000313" key="1">
    <source>
        <dbReference type="EMBL" id="AVO22591.1"/>
    </source>
</evidence>
<dbReference type="KEGG" id="vg:55607752"/>
<dbReference type="RefSeq" id="YP_009837561.1">
    <property type="nucleotide sequence ID" value="NC_048701.1"/>
</dbReference>
<accession>A0A2P1JTX7</accession>
<organism evidence="1 2">
    <name type="scientific">Anoxybacillus phage A403</name>
    <dbReference type="NCBI Taxonomy" id="2099336"/>
    <lineage>
        <taxon>Viruses</taxon>
        <taxon>Duplodnaviria</taxon>
        <taxon>Heunggongvirae</taxon>
        <taxon>Uroviricota</taxon>
        <taxon>Caudoviricetes</taxon>
        <taxon>Tandoganvirus</taxon>
        <taxon>Tandoganvirus A403</taxon>
    </lineage>
</organism>
<evidence type="ECO:0000313" key="2">
    <source>
        <dbReference type="Proteomes" id="UP000240948"/>
    </source>
</evidence>
<dbReference type="GeneID" id="55607752"/>